<keyword evidence="5" id="KW-1015">Disulfide bond</keyword>
<evidence type="ECO:0000256" key="3">
    <source>
        <dbReference type="ARBA" id="ARBA00022525"/>
    </source>
</evidence>
<dbReference type="SUPFAM" id="SSF57302">
    <property type="entry name" value="Snake toxin-like"/>
    <property type="match status" value="1"/>
</dbReference>
<dbReference type="InterPro" id="IPR045860">
    <property type="entry name" value="Snake_toxin-like_sf"/>
</dbReference>
<keyword evidence="3" id="KW-0964">Secreted</keyword>
<proteinExistence type="inferred from homology"/>
<dbReference type="GO" id="GO:0005576">
    <property type="term" value="C:extracellular region"/>
    <property type="evidence" value="ECO:0007669"/>
    <property type="project" value="UniProtKB-SubCell"/>
</dbReference>
<dbReference type="PROSITE" id="PS00983">
    <property type="entry name" value="LY6_UPAR"/>
    <property type="match status" value="1"/>
</dbReference>
<dbReference type="Gene3D" id="2.10.60.10">
    <property type="entry name" value="CD59"/>
    <property type="match status" value="1"/>
</dbReference>
<dbReference type="EnsemblMetazoa" id="XM_021043505.2">
    <property type="protein sequence ID" value="XP_020899164.1"/>
    <property type="gene ID" value="LOC110237885"/>
</dbReference>
<keyword evidence="4 6" id="KW-0732">Signal</keyword>
<dbReference type="SMART" id="SM00134">
    <property type="entry name" value="LU"/>
    <property type="match status" value="1"/>
</dbReference>
<keyword evidence="9" id="KW-1185">Reference proteome</keyword>
<feature type="chain" id="PRO_5037125859" description="UPAR/Ly6 domain-containing protein" evidence="6">
    <location>
        <begin position="20"/>
        <end position="133"/>
    </location>
</feature>
<evidence type="ECO:0000256" key="2">
    <source>
        <dbReference type="ARBA" id="ARBA00006570"/>
    </source>
</evidence>
<feature type="domain" description="UPAR/Ly6" evidence="7">
    <location>
        <begin position="23"/>
        <end position="121"/>
    </location>
</feature>
<dbReference type="InterPro" id="IPR016054">
    <property type="entry name" value="LY6_UPA_recep-like"/>
</dbReference>
<dbReference type="RefSeq" id="XP_020899164.1">
    <property type="nucleotide sequence ID" value="XM_021043505.2"/>
</dbReference>
<feature type="signal peptide" evidence="6">
    <location>
        <begin position="1"/>
        <end position="19"/>
    </location>
</feature>
<organism evidence="8 9">
    <name type="scientific">Exaiptasia diaphana</name>
    <name type="common">Tropical sea anemone</name>
    <name type="synonym">Aiptasia pulchella</name>
    <dbReference type="NCBI Taxonomy" id="2652724"/>
    <lineage>
        <taxon>Eukaryota</taxon>
        <taxon>Metazoa</taxon>
        <taxon>Cnidaria</taxon>
        <taxon>Anthozoa</taxon>
        <taxon>Hexacorallia</taxon>
        <taxon>Actiniaria</taxon>
        <taxon>Aiptasiidae</taxon>
        <taxon>Exaiptasia</taxon>
    </lineage>
</organism>
<evidence type="ECO:0000256" key="4">
    <source>
        <dbReference type="ARBA" id="ARBA00022729"/>
    </source>
</evidence>
<accession>A0A913X5C8</accession>
<dbReference type="InterPro" id="IPR018363">
    <property type="entry name" value="CD59_antigen_CS"/>
</dbReference>
<evidence type="ECO:0000313" key="9">
    <source>
        <dbReference type="Proteomes" id="UP000887567"/>
    </source>
</evidence>
<evidence type="ECO:0000256" key="5">
    <source>
        <dbReference type="ARBA" id="ARBA00023157"/>
    </source>
</evidence>
<evidence type="ECO:0000256" key="1">
    <source>
        <dbReference type="ARBA" id="ARBA00004613"/>
    </source>
</evidence>
<dbReference type="PANTHER" id="PTHR10036:SF3">
    <property type="entry name" value="PROTEIN SLEEPLESS-RELATED"/>
    <property type="match status" value="1"/>
</dbReference>
<dbReference type="Pfam" id="PF02988">
    <property type="entry name" value="PLA2_inh"/>
    <property type="match status" value="1"/>
</dbReference>
<dbReference type="CDD" id="cd00117">
    <property type="entry name" value="TFP"/>
    <property type="match status" value="1"/>
</dbReference>
<dbReference type="PANTHER" id="PTHR10036">
    <property type="entry name" value="CD59 GLYCOPROTEIN"/>
    <property type="match status" value="1"/>
</dbReference>
<dbReference type="OMA" id="CEINCCR"/>
<evidence type="ECO:0000259" key="7">
    <source>
        <dbReference type="SMART" id="SM00134"/>
    </source>
</evidence>
<dbReference type="Proteomes" id="UP000887567">
    <property type="component" value="Unplaced"/>
</dbReference>
<protein>
    <recommendedName>
        <fullName evidence="7">UPAR/Ly6 domain-containing protein</fullName>
    </recommendedName>
</protein>
<dbReference type="KEGG" id="epa:110237885"/>
<sequence length="133" mass="14691">MSTVHRCILLLVVASITQGKSPLQCYMCNNDVSFEECTYYQSNGTCKPNEDRCMKAMWDIGKIGSISTGYIKGCTTKDLCKKEAHSMCNSTDGYAMCEVYCCEGDLCNSSGKHSPSIFVVTILVLMSIGFQFK</sequence>
<dbReference type="AlphaFoldDB" id="A0A913X5C8"/>
<comment type="similarity">
    <text evidence="2">Belongs to the CNF-like-inhibitor family.</text>
</comment>
<dbReference type="InterPro" id="IPR004126">
    <property type="entry name" value="PLipase_A2_inh_N"/>
</dbReference>
<dbReference type="GO" id="GO:0004859">
    <property type="term" value="F:phospholipase inhibitor activity"/>
    <property type="evidence" value="ECO:0007669"/>
    <property type="project" value="InterPro"/>
</dbReference>
<evidence type="ECO:0000256" key="6">
    <source>
        <dbReference type="SAM" id="SignalP"/>
    </source>
</evidence>
<comment type="subcellular location">
    <subcellularLocation>
        <location evidence="1">Secreted</location>
    </subcellularLocation>
</comment>
<dbReference type="OrthoDB" id="5984180at2759"/>
<name>A0A913X5C8_EXADI</name>
<evidence type="ECO:0000313" key="8">
    <source>
        <dbReference type="EnsemblMetazoa" id="XP_020899164.1"/>
    </source>
</evidence>
<reference evidence="8" key="1">
    <citation type="submission" date="2022-11" db="UniProtKB">
        <authorList>
            <consortium name="EnsemblMetazoa"/>
        </authorList>
    </citation>
    <scope>IDENTIFICATION</scope>
</reference>
<dbReference type="GeneID" id="110237885"/>